<gene>
    <name evidence="2" type="ORF">TSUD_137740</name>
</gene>
<sequence>MEVSSMFTSHEFVSTFKKFIKVSGARDENRVMVDPVTEDEYVTTVNNQEPHYFYMYTHVLQTLNLWLPFTPFESQILKAVNVAPCQLHPNSWAFVKAFEGDLIARETNPPSLGEYLGEGFFVAINCSSCMATKIRAKAVAAAASTDCLSQLVIDESGTKGSKRKNQEDSKRITVEVPKKKKVANTEEEGDDLDEPLKRKRMPRGRGQPPPLLGGSSHNHADLEAMTKEVSPSITCCAANPVKKKKKGSSPPNFWTSNFDSLSYIDEGFKKYVDPLPLADVSSEDMRKATMDHHVQGALFSYFLSARQELEVIEAKQRMEMVDKHMGSLEEEYAATKSKLEGDIMEIFPLSFLLNLNPPRSPLPRPRTYHPEEESWDSDQEFSQVIVESKLTSVTEKKPEPGSPCNSGNRH</sequence>
<accession>A0A2Z6PQ24</accession>
<dbReference type="Proteomes" id="UP000242715">
    <property type="component" value="Unassembled WGS sequence"/>
</dbReference>
<organism evidence="2 3">
    <name type="scientific">Trifolium subterraneum</name>
    <name type="common">Subterranean clover</name>
    <dbReference type="NCBI Taxonomy" id="3900"/>
    <lineage>
        <taxon>Eukaryota</taxon>
        <taxon>Viridiplantae</taxon>
        <taxon>Streptophyta</taxon>
        <taxon>Embryophyta</taxon>
        <taxon>Tracheophyta</taxon>
        <taxon>Spermatophyta</taxon>
        <taxon>Magnoliopsida</taxon>
        <taxon>eudicotyledons</taxon>
        <taxon>Gunneridae</taxon>
        <taxon>Pentapetalae</taxon>
        <taxon>rosids</taxon>
        <taxon>fabids</taxon>
        <taxon>Fabales</taxon>
        <taxon>Fabaceae</taxon>
        <taxon>Papilionoideae</taxon>
        <taxon>50 kb inversion clade</taxon>
        <taxon>NPAAA clade</taxon>
        <taxon>Hologalegina</taxon>
        <taxon>IRL clade</taxon>
        <taxon>Trifolieae</taxon>
        <taxon>Trifolium</taxon>
    </lineage>
</organism>
<reference evidence="3" key="1">
    <citation type="journal article" date="2017" name="Front. Plant Sci.">
        <title>Climate Clever Clovers: New Paradigm to Reduce the Environmental Footprint of Ruminants by Breeding Low Methanogenic Forages Utilizing Haplotype Variation.</title>
        <authorList>
            <person name="Kaur P."/>
            <person name="Appels R."/>
            <person name="Bayer P.E."/>
            <person name="Keeble-Gagnere G."/>
            <person name="Wang J."/>
            <person name="Hirakawa H."/>
            <person name="Shirasawa K."/>
            <person name="Vercoe P."/>
            <person name="Stefanova K."/>
            <person name="Durmic Z."/>
            <person name="Nichols P."/>
            <person name="Revell C."/>
            <person name="Isobe S.N."/>
            <person name="Edwards D."/>
            <person name="Erskine W."/>
        </authorList>
    </citation>
    <scope>NUCLEOTIDE SEQUENCE [LARGE SCALE GENOMIC DNA]</scope>
    <source>
        <strain evidence="3">cv. Daliak</strain>
    </source>
</reference>
<feature type="region of interest" description="Disordered" evidence="1">
    <location>
        <begin position="362"/>
        <end position="381"/>
    </location>
</feature>
<name>A0A2Z6PQ24_TRISU</name>
<keyword evidence="3" id="KW-1185">Reference proteome</keyword>
<feature type="compositionally biased region" description="Basic and acidic residues" evidence="1">
    <location>
        <begin position="164"/>
        <end position="177"/>
    </location>
</feature>
<feature type="region of interest" description="Disordered" evidence="1">
    <location>
        <begin position="388"/>
        <end position="410"/>
    </location>
</feature>
<proteinExistence type="predicted"/>
<dbReference type="AlphaFoldDB" id="A0A2Z6PQ24"/>
<dbReference type="EMBL" id="DF974515">
    <property type="protein sequence ID" value="GAU49089.1"/>
    <property type="molecule type" value="Genomic_DNA"/>
</dbReference>
<feature type="region of interest" description="Disordered" evidence="1">
    <location>
        <begin position="157"/>
        <end position="218"/>
    </location>
</feature>
<dbReference type="OrthoDB" id="1460665at2759"/>
<evidence type="ECO:0000256" key="1">
    <source>
        <dbReference type="SAM" id="MobiDB-lite"/>
    </source>
</evidence>
<evidence type="ECO:0000313" key="3">
    <source>
        <dbReference type="Proteomes" id="UP000242715"/>
    </source>
</evidence>
<evidence type="ECO:0000313" key="2">
    <source>
        <dbReference type="EMBL" id="GAU49089.1"/>
    </source>
</evidence>
<protein>
    <submittedName>
        <fullName evidence="2">Uncharacterized protein</fullName>
    </submittedName>
</protein>